<feature type="region of interest" description="Disordered" evidence="2">
    <location>
        <begin position="255"/>
        <end position="302"/>
    </location>
</feature>
<dbReference type="Proteomes" id="UP001500795">
    <property type="component" value="Unassembled WGS sequence"/>
</dbReference>
<gene>
    <name evidence="3" type="ORF">GCM10022394_20610</name>
</gene>
<dbReference type="EMBL" id="BAABCX010000002">
    <property type="protein sequence ID" value="GAA3540695.1"/>
    <property type="molecule type" value="Genomic_DNA"/>
</dbReference>
<dbReference type="SMART" id="SM00028">
    <property type="entry name" value="TPR"/>
    <property type="match status" value="2"/>
</dbReference>
<keyword evidence="1" id="KW-0802">TPR repeat</keyword>
<evidence type="ECO:0000313" key="3">
    <source>
        <dbReference type="EMBL" id="GAA3540695.1"/>
    </source>
</evidence>
<evidence type="ECO:0008006" key="5">
    <source>
        <dbReference type="Google" id="ProtNLM"/>
    </source>
</evidence>
<protein>
    <recommendedName>
        <fullName evidence="5">Tetratricopeptide repeat protein</fullName>
    </recommendedName>
</protein>
<dbReference type="InterPro" id="IPR019734">
    <property type="entry name" value="TPR_rpt"/>
</dbReference>
<dbReference type="SUPFAM" id="SSF48452">
    <property type="entry name" value="TPR-like"/>
    <property type="match status" value="1"/>
</dbReference>
<dbReference type="Pfam" id="PF14559">
    <property type="entry name" value="TPR_19"/>
    <property type="match status" value="1"/>
</dbReference>
<name>A0ABP6VW01_9GAMM</name>
<evidence type="ECO:0000256" key="2">
    <source>
        <dbReference type="SAM" id="MobiDB-lite"/>
    </source>
</evidence>
<dbReference type="PROSITE" id="PS51257">
    <property type="entry name" value="PROKAR_LIPOPROTEIN"/>
    <property type="match status" value="1"/>
</dbReference>
<keyword evidence="4" id="KW-1185">Reference proteome</keyword>
<organism evidence="3 4">
    <name type="scientific">Zobellella aerophila</name>
    <dbReference type="NCBI Taxonomy" id="870480"/>
    <lineage>
        <taxon>Bacteria</taxon>
        <taxon>Pseudomonadati</taxon>
        <taxon>Pseudomonadota</taxon>
        <taxon>Gammaproteobacteria</taxon>
        <taxon>Aeromonadales</taxon>
        <taxon>Aeromonadaceae</taxon>
        <taxon>Zobellella</taxon>
    </lineage>
</organism>
<feature type="repeat" description="TPR" evidence="1">
    <location>
        <begin position="116"/>
        <end position="149"/>
    </location>
</feature>
<dbReference type="RefSeq" id="WP_344957604.1">
    <property type="nucleotide sequence ID" value="NZ_BAABCX010000002.1"/>
</dbReference>
<proteinExistence type="predicted"/>
<reference evidence="4" key="1">
    <citation type="journal article" date="2019" name="Int. J. Syst. Evol. Microbiol.">
        <title>The Global Catalogue of Microorganisms (GCM) 10K type strain sequencing project: providing services to taxonomists for standard genome sequencing and annotation.</title>
        <authorList>
            <consortium name="The Broad Institute Genomics Platform"/>
            <consortium name="The Broad Institute Genome Sequencing Center for Infectious Disease"/>
            <person name="Wu L."/>
            <person name="Ma J."/>
        </authorList>
    </citation>
    <scope>NUCLEOTIDE SEQUENCE [LARGE SCALE GENOMIC DNA]</scope>
    <source>
        <strain evidence="4">JCM 17110</strain>
    </source>
</reference>
<dbReference type="PROSITE" id="PS50005">
    <property type="entry name" value="TPR"/>
    <property type="match status" value="1"/>
</dbReference>
<feature type="compositionally biased region" description="Polar residues" evidence="2">
    <location>
        <begin position="257"/>
        <end position="277"/>
    </location>
</feature>
<accession>A0ABP6VW01</accession>
<evidence type="ECO:0000256" key="1">
    <source>
        <dbReference type="PROSITE-ProRule" id="PRU00339"/>
    </source>
</evidence>
<dbReference type="Gene3D" id="1.25.40.10">
    <property type="entry name" value="Tetratricopeptide repeat domain"/>
    <property type="match status" value="1"/>
</dbReference>
<sequence>MTRVTGLLLVVGALSGCAATTGDDGKITNNYSPWLIKRELPQPAACTPLDKEQELALNLSRKMAESGRLHAALANAELLSNTLPEARLGKAKILRLLNRPEAEELYQSLLDTCLVAEGYHGMAQMAVAANRDEQALAYLQKAIALKPTNDAMRNDLGIVYLNLRKLDEARFELLTALELNESEQRAAGNLLTLLIYQDKLDQAGKLVSRYQLSTRQYKQAVARAKMLQQEDIVKRAAEGGVPANESETVAVAASEFSPPTTAARSITQQPADNNKGMSQPKGRQVREDTAASEGEVSTETAAIPRMPSGVQGVQRVRTASSRPIVPLVISNADTPRQGI</sequence>
<evidence type="ECO:0000313" key="4">
    <source>
        <dbReference type="Proteomes" id="UP001500795"/>
    </source>
</evidence>
<comment type="caution">
    <text evidence="3">The sequence shown here is derived from an EMBL/GenBank/DDBJ whole genome shotgun (WGS) entry which is preliminary data.</text>
</comment>
<dbReference type="InterPro" id="IPR011990">
    <property type="entry name" value="TPR-like_helical_dom_sf"/>
</dbReference>